<dbReference type="OrthoDB" id="9757939at2"/>
<dbReference type="EMBL" id="CYZU01000021">
    <property type="protein sequence ID" value="CUO50938.1"/>
    <property type="molecule type" value="Genomic_DNA"/>
</dbReference>
<evidence type="ECO:0000313" key="4">
    <source>
        <dbReference type="EMBL" id="CUO50938.1"/>
    </source>
</evidence>
<evidence type="ECO:0000259" key="2">
    <source>
        <dbReference type="Pfam" id="PF20736"/>
    </source>
</evidence>
<dbReference type="PANTHER" id="PTHR43465:SF2">
    <property type="entry name" value="DUF1680 DOMAIN PROTEIN (AFU_ORTHOLOGUE AFUA_1G08910)"/>
    <property type="match status" value="1"/>
</dbReference>
<dbReference type="Gene3D" id="1.50.10.20">
    <property type="match status" value="1"/>
</dbReference>
<dbReference type="SUPFAM" id="SSF48208">
    <property type="entry name" value="Six-hairpin glycosidases"/>
    <property type="match status" value="1"/>
</dbReference>
<dbReference type="InterPro" id="IPR049049">
    <property type="entry name" value="Beta-AFase-like_GH127_C"/>
</dbReference>
<dbReference type="Pfam" id="PF20737">
    <property type="entry name" value="Glyco_hydro127C"/>
    <property type="match status" value="1"/>
</dbReference>
<dbReference type="RefSeq" id="WP_055153307.1">
    <property type="nucleotide sequence ID" value="NZ_CYZU01000021.1"/>
</dbReference>
<dbReference type="InterPro" id="IPR049046">
    <property type="entry name" value="Beta-AFase-like_GH127_middle"/>
</dbReference>
<dbReference type="Pfam" id="PF07944">
    <property type="entry name" value="Beta-AFase-like_GH127_cat"/>
    <property type="match status" value="1"/>
</dbReference>
<dbReference type="AlphaFoldDB" id="A0A174FPX6"/>
<dbReference type="InterPro" id="IPR049174">
    <property type="entry name" value="Beta-AFase-like"/>
</dbReference>
<dbReference type="GO" id="GO:0005975">
    <property type="term" value="P:carbohydrate metabolic process"/>
    <property type="evidence" value="ECO:0007669"/>
    <property type="project" value="InterPro"/>
</dbReference>
<dbReference type="InterPro" id="IPR008928">
    <property type="entry name" value="6-hairpin_glycosidase_sf"/>
</dbReference>
<protein>
    <submittedName>
        <fullName evidence="4">Uncharacterized protein conserved in bacteria</fullName>
    </submittedName>
</protein>
<dbReference type="Proteomes" id="UP000095544">
    <property type="component" value="Unassembled WGS sequence"/>
</dbReference>
<proteinExistence type="predicted"/>
<evidence type="ECO:0000313" key="5">
    <source>
        <dbReference type="Proteomes" id="UP000095544"/>
    </source>
</evidence>
<gene>
    <name evidence="4" type="ORF">ERS852491_02425</name>
</gene>
<dbReference type="Pfam" id="PF20736">
    <property type="entry name" value="Glyco_hydro127M"/>
    <property type="match status" value="1"/>
</dbReference>
<dbReference type="STRING" id="39482.ERS852491_02425"/>
<feature type="domain" description="Non-reducing end beta-L-arabinofuranosidase-like GH127 C-terminal" evidence="3">
    <location>
        <begin position="536"/>
        <end position="646"/>
    </location>
</feature>
<reference evidence="4 5" key="1">
    <citation type="submission" date="2015-09" db="EMBL/GenBank/DDBJ databases">
        <authorList>
            <consortium name="Pathogen Informatics"/>
        </authorList>
    </citation>
    <scope>NUCLEOTIDE SEQUENCE [LARGE SCALE GENOMIC DNA]</scope>
    <source>
        <strain evidence="4 5">2789STDY5834876</strain>
    </source>
</reference>
<accession>A0A174FPX6</accession>
<evidence type="ECO:0000259" key="1">
    <source>
        <dbReference type="Pfam" id="PF07944"/>
    </source>
</evidence>
<name>A0A174FPX6_9FIRM</name>
<feature type="domain" description="Non-reducing end beta-L-arabinofuranosidase-like GH127 catalytic" evidence="1">
    <location>
        <begin position="14"/>
        <end position="428"/>
    </location>
</feature>
<dbReference type="InterPro" id="IPR012878">
    <property type="entry name" value="Beta-AFase-like_GH127_cat"/>
</dbReference>
<sequence>MERLEICRPAEIKEVQIQDTFWSQYMELVRDTVIPYQWEILNDRVPDVERSHAVRNFKIAAGMDKGCFYGEVFQDSDLAKWLEAASYCLESAPEPELEAVMDEVIDLIAAAQQENGYLDTYFSIGNQEKEWTNLYECHEMYCAGHMMEAAAAYYRATGKRKLLDVMCRCADHIAEHFRKGGQKGYPGHQEIELALVKLYEATDNREYLELSCYFLEERGREPNYFVWEWENLRQKCSFKTNLPVESPDLVYNQSHLPVHDQTSAAGHAVRAMYMYAAMADVARAAGSREMYQSCRRLWENVVERQMYITGAIGSTRTGEAFTADYDLPNETAYAETCASIGLIFFAHRMQMIEADGIYGDVMEKALYNVVLSSMSRDGRHFFYVNPQEVWPLANEKNPDRRHVQTKRQKWFGCACCPPNIARLLSSLGKYVYSYGKHTLYVHLYIAGEARIKTGHGEFFVRQNGNYPWDGDIRLTLCSVPDADSRIGVRIPGWCREFEIRQNGKKVECRVEKGYAYLENGIRAGDEIHLLFFMAAELIQANPKVRADAGKAAIQRGPVVYCLEEEDNGSNLSAIRLDTDCGLQIAETVLPGGIPAITAKGYRTEEDGWAAGLYRPYIRQENEVTVKAVPYFLWGNREPGEMLVWVRV</sequence>
<feature type="domain" description="Non-reducing end beta-L-arabinofuranosidase-like GH127 middle" evidence="2">
    <location>
        <begin position="438"/>
        <end position="532"/>
    </location>
</feature>
<organism evidence="4 5">
    <name type="scientific">Faecalicatena contorta</name>
    <dbReference type="NCBI Taxonomy" id="39482"/>
    <lineage>
        <taxon>Bacteria</taxon>
        <taxon>Bacillati</taxon>
        <taxon>Bacillota</taxon>
        <taxon>Clostridia</taxon>
        <taxon>Lachnospirales</taxon>
        <taxon>Lachnospiraceae</taxon>
        <taxon>Faecalicatena</taxon>
    </lineage>
</organism>
<evidence type="ECO:0000259" key="3">
    <source>
        <dbReference type="Pfam" id="PF20737"/>
    </source>
</evidence>
<dbReference type="PANTHER" id="PTHR43465">
    <property type="entry name" value="DUF1680 DOMAIN PROTEIN (AFU_ORTHOLOGUE AFUA_1G08910)"/>
    <property type="match status" value="1"/>
</dbReference>